<keyword evidence="2" id="KW-0472">Membrane</keyword>
<organism evidence="3 4">
    <name type="scientific">Cochliobolus heterostrophus (strain C5 / ATCC 48332 / race O)</name>
    <name type="common">Southern corn leaf blight fungus</name>
    <name type="synonym">Bipolaris maydis</name>
    <dbReference type="NCBI Taxonomy" id="701091"/>
    <lineage>
        <taxon>Eukaryota</taxon>
        <taxon>Fungi</taxon>
        <taxon>Dikarya</taxon>
        <taxon>Ascomycota</taxon>
        <taxon>Pezizomycotina</taxon>
        <taxon>Dothideomycetes</taxon>
        <taxon>Pleosporomycetidae</taxon>
        <taxon>Pleosporales</taxon>
        <taxon>Pleosporineae</taxon>
        <taxon>Pleosporaceae</taxon>
        <taxon>Bipolaris</taxon>
    </lineage>
</organism>
<evidence type="ECO:0000313" key="3">
    <source>
        <dbReference type="EMBL" id="EMD94633.1"/>
    </source>
</evidence>
<dbReference type="OMA" id="VHECPNC"/>
<reference evidence="3 4" key="1">
    <citation type="journal article" date="2012" name="PLoS Pathog.">
        <title>Diverse lifestyles and strategies of plant pathogenesis encoded in the genomes of eighteen Dothideomycetes fungi.</title>
        <authorList>
            <person name="Ohm R.A."/>
            <person name="Feau N."/>
            <person name="Henrissat B."/>
            <person name="Schoch C.L."/>
            <person name="Horwitz B.A."/>
            <person name="Barry K.W."/>
            <person name="Condon B.J."/>
            <person name="Copeland A.C."/>
            <person name="Dhillon B."/>
            <person name="Glaser F."/>
            <person name="Hesse C.N."/>
            <person name="Kosti I."/>
            <person name="LaButti K."/>
            <person name="Lindquist E.A."/>
            <person name="Lucas S."/>
            <person name="Salamov A.A."/>
            <person name="Bradshaw R.E."/>
            <person name="Ciuffetti L."/>
            <person name="Hamelin R.C."/>
            <person name="Kema G.H.J."/>
            <person name="Lawrence C."/>
            <person name="Scott J.A."/>
            <person name="Spatafora J.W."/>
            <person name="Turgeon B.G."/>
            <person name="de Wit P.J.G.M."/>
            <person name="Zhong S."/>
            <person name="Goodwin S.B."/>
            <person name="Grigoriev I.V."/>
        </authorList>
    </citation>
    <scope>NUCLEOTIDE SEQUENCE [LARGE SCALE GENOMIC DNA]</scope>
    <source>
        <strain evidence="4">C5 / ATCC 48332 / race O</strain>
    </source>
</reference>
<feature type="transmembrane region" description="Helical" evidence="2">
    <location>
        <begin position="86"/>
        <end position="105"/>
    </location>
</feature>
<protein>
    <submittedName>
        <fullName evidence="3">Uncharacterized protein</fullName>
    </submittedName>
</protein>
<accession>M2V3M8</accession>
<dbReference type="Proteomes" id="UP000016936">
    <property type="component" value="Unassembled WGS sequence"/>
</dbReference>
<gene>
    <name evidence="3" type="ORF">COCHEDRAFT_1128251</name>
</gene>
<evidence type="ECO:0000256" key="1">
    <source>
        <dbReference type="SAM" id="MobiDB-lite"/>
    </source>
</evidence>
<proteinExistence type="predicted"/>
<dbReference type="STRING" id="701091.M2V3M8"/>
<reference evidence="4" key="2">
    <citation type="journal article" date="2013" name="PLoS Genet.">
        <title>Comparative genome structure, secondary metabolite, and effector coding capacity across Cochliobolus pathogens.</title>
        <authorList>
            <person name="Condon B.J."/>
            <person name="Leng Y."/>
            <person name="Wu D."/>
            <person name="Bushley K.E."/>
            <person name="Ohm R.A."/>
            <person name="Otillar R."/>
            <person name="Martin J."/>
            <person name="Schackwitz W."/>
            <person name="Grimwood J."/>
            <person name="MohdZainudin N."/>
            <person name="Xue C."/>
            <person name="Wang R."/>
            <person name="Manning V.A."/>
            <person name="Dhillon B."/>
            <person name="Tu Z.J."/>
            <person name="Steffenson B.J."/>
            <person name="Salamov A."/>
            <person name="Sun H."/>
            <person name="Lowry S."/>
            <person name="LaButti K."/>
            <person name="Han J."/>
            <person name="Copeland A."/>
            <person name="Lindquist E."/>
            <person name="Barry K."/>
            <person name="Schmutz J."/>
            <person name="Baker S.E."/>
            <person name="Ciuffetti L.M."/>
            <person name="Grigoriev I.V."/>
            <person name="Zhong S."/>
            <person name="Turgeon B.G."/>
        </authorList>
    </citation>
    <scope>NUCLEOTIDE SEQUENCE [LARGE SCALE GENOMIC DNA]</scope>
    <source>
        <strain evidence="4">C5 / ATCC 48332 / race O</strain>
    </source>
</reference>
<sequence>MAPTQSKLASYELPLRILTLLTSLLALPLLIATTVVSIHNYSWYRYRPVTAFCFGFIPLALTAFASTRSLVHQRRFGRMPQASFKAVDGVACIAYLSILTAIWAVEIGYLERPGFGLLAGYTTAPMILNMFVHGYLFACNVRSMVALFAAPQVHECPNCHSSFTTRAPQVQETKQSGEYSLLRGEDYLDVDPDAEHYTDGSSGPADAQILRPENESKGEFKGELKVEFKGESKKAIIDV</sequence>
<dbReference type="HOGENOM" id="CLU_1294835_0_0_1"/>
<keyword evidence="2" id="KW-0812">Transmembrane</keyword>
<dbReference type="AlphaFoldDB" id="M2V3M8"/>
<dbReference type="OrthoDB" id="5241710at2759"/>
<evidence type="ECO:0000256" key="2">
    <source>
        <dbReference type="SAM" id="Phobius"/>
    </source>
</evidence>
<feature type="region of interest" description="Disordered" evidence="1">
    <location>
        <begin position="193"/>
        <end position="222"/>
    </location>
</feature>
<feature type="transmembrane region" description="Helical" evidence="2">
    <location>
        <begin position="48"/>
        <end position="65"/>
    </location>
</feature>
<keyword evidence="2" id="KW-1133">Transmembrane helix</keyword>
<feature type="transmembrane region" description="Helical" evidence="2">
    <location>
        <begin position="117"/>
        <end position="138"/>
    </location>
</feature>
<keyword evidence="4" id="KW-1185">Reference proteome</keyword>
<evidence type="ECO:0000313" key="4">
    <source>
        <dbReference type="Proteomes" id="UP000016936"/>
    </source>
</evidence>
<feature type="compositionally biased region" description="Basic and acidic residues" evidence="1">
    <location>
        <begin position="212"/>
        <end position="222"/>
    </location>
</feature>
<dbReference type="EMBL" id="KB445571">
    <property type="protein sequence ID" value="EMD94633.1"/>
    <property type="molecule type" value="Genomic_DNA"/>
</dbReference>
<name>M2V3M8_COCH5</name>